<dbReference type="PANTHER" id="PTHR47843">
    <property type="entry name" value="BTB DOMAIN-CONTAINING PROTEIN-RELATED"/>
    <property type="match status" value="1"/>
</dbReference>
<sequence length="153" mass="17524">MNQDQPENANCLLEQVSGLLARSSEELQTKEYVQQKYSDFQLKHKSKSWIVHKFVLCAQCEYFRAALDAKMKEAKENCILVCEENDPKTVDAVLSFLYTRNYGDHGKSETDQSPILLDVRVFILVDVYLINSLSTKAAGNFKKRAEAGWTHTR</sequence>
<dbReference type="CDD" id="cd18186">
    <property type="entry name" value="BTB_POZ_ZBTB_KLHL-like"/>
    <property type="match status" value="1"/>
</dbReference>
<name>A0AAN7TKT9_9PEZI</name>
<feature type="domain" description="BTB" evidence="1">
    <location>
        <begin position="38"/>
        <end position="99"/>
    </location>
</feature>
<dbReference type="AlphaFoldDB" id="A0AAN7TKT9"/>
<evidence type="ECO:0000313" key="2">
    <source>
        <dbReference type="EMBL" id="KAK5115672.1"/>
    </source>
</evidence>
<reference evidence="2" key="1">
    <citation type="submission" date="2023-08" db="EMBL/GenBank/DDBJ databases">
        <title>Black Yeasts Isolated from many extreme environments.</title>
        <authorList>
            <person name="Coleine C."/>
            <person name="Stajich J.E."/>
            <person name="Selbmann L."/>
        </authorList>
    </citation>
    <scope>NUCLEOTIDE SEQUENCE</scope>
    <source>
        <strain evidence="2">CCFEE 5401</strain>
    </source>
</reference>
<dbReference type="Proteomes" id="UP001310890">
    <property type="component" value="Unassembled WGS sequence"/>
</dbReference>
<organism evidence="2 3">
    <name type="scientific">Meristemomyces frigidus</name>
    <dbReference type="NCBI Taxonomy" id="1508187"/>
    <lineage>
        <taxon>Eukaryota</taxon>
        <taxon>Fungi</taxon>
        <taxon>Dikarya</taxon>
        <taxon>Ascomycota</taxon>
        <taxon>Pezizomycotina</taxon>
        <taxon>Dothideomycetes</taxon>
        <taxon>Dothideomycetidae</taxon>
        <taxon>Mycosphaerellales</taxon>
        <taxon>Teratosphaeriaceae</taxon>
        <taxon>Meristemomyces</taxon>
    </lineage>
</organism>
<dbReference type="PANTHER" id="PTHR47843:SF5">
    <property type="entry name" value="BTB_POZ DOMAIN PROTEIN"/>
    <property type="match status" value="1"/>
</dbReference>
<evidence type="ECO:0000259" key="1">
    <source>
        <dbReference type="PROSITE" id="PS50097"/>
    </source>
</evidence>
<gene>
    <name evidence="2" type="ORF">LTR62_000761</name>
</gene>
<dbReference type="Pfam" id="PF00651">
    <property type="entry name" value="BTB"/>
    <property type="match status" value="1"/>
</dbReference>
<dbReference type="PROSITE" id="PS50097">
    <property type="entry name" value="BTB"/>
    <property type="match status" value="1"/>
</dbReference>
<dbReference type="InterPro" id="IPR000210">
    <property type="entry name" value="BTB/POZ_dom"/>
</dbReference>
<dbReference type="SUPFAM" id="SSF54695">
    <property type="entry name" value="POZ domain"/>
    <property type="match status" value="1"/>
</dbReference>
<dbReference type="EMBL" id="JAVRRL010000011">
    <property type="protein sequence ID" value="KAK5115672.1"/>
    <property type="molecule type" value="Genomic_DNA"/>
</dbReference>
<evidence type="ECO:0000313" key="3">
    <source>
        <dbReference type="Proteomes" id="UP001310890"/>
    </source>
</evidence>
<accession>A0AAN7TKT9</accession>
<dbReference type="Gene3D" id="3.30.710.10">
    <property type="entry name" value="Potassium Channel Kv1.1, Chain A"/>
    <property type="match status" value="1"/>
</dbReference>
<protein>
    <recommendedName>
        <fullName evidence="1">BTB domain-containing protein</fullName>
    </recommendedName>
</protein>
<proteinExistence type="predicted"/>
<dbReference type="InterPro" id="IPR011333">
    <property type="entry name" value="SKP1/BTB/POZ_sf"/>
</dbReference>
<comment type="caution">
    <text evidence="2">The sequence shown here is derived from an EMBL/GenBank/DDBJ whole genome shotgun (WGS) entry which is preliminary data.</text>
</comment>